<dbReference type="InterPro" id="IPR050881">
    <property type="entry name" value="LL-DAP_aminotransferase"/>
</dbReference>
<dbReference type="GO" id="GO:0030170">
    <property type="term" value="F:pyridoxal phosphate binding"/>
    <property type="evidence" value="ECO:0007669"/>
    <property type="project" value="InterPro"/>
</dbReference>
<accession>A0A0L0QKR1</accession>
<dbReference type="SUPFAM" id="SSF53383">
    <property type="entry name" value="PLP-dependent transferases"/>
    <property type="match status" value="1"/>
</dbReference>
<dbReference type="Proteomes" id="UP000036780">
    <property type="component" value="Unassembled WGS sequence"/>
</dbReference>
<evidence type="ECO:0000256" key="4">
    <source>
        <dbReference type="RuleBase" id="RU000481"/>
    </source>
</evidence>
<dbReference type="EC" id="2.6.1.-" evidence="4"/>
<dbReference type="OrthoDB" id="9802328at2"/>
<evidence type="ECO:0000256" key="3">
    <source>
        <dbReference type="ARBA" id="ARBA00022679"/>
    </source>
</evidence>
<organism evidence="6 7">
    <name type="scientific">Virgibacillus pantothenticus</name>
    <dbReference type="NCBI Taxonomy" id="1473"/>
    <lineage>
        <taxon>Bacteria</taxon>
        <taxon>Bacillati</taxon>
        <taxon>Bacillota</taxon>
        <taxon>Bacilli</taxon>
        <taxon>Bacillales</taxon>
        <taxon>Bacillaceae</taxon>
        <taxon>Virgibacillus</taxon>
    </lineage>
</organism>
<dbReference type="PATRIC" id="fig|1473.5.peg.750"/>
<dbReference type="InterPro" id="IPR004838">
    <property type="entry name" value="NHTrfase_class1_PyrdxlP-BS"/>
</dbReference>
<dbReference type="PANTHER" id="PTHR42832">
    <property type="entry name" value="AMINO ACID AMINOTRANSFERASE"/>
    <property type="match status" value="1"/>
</dbReference>
<dbReference type="PANTHER" id="PTHR42832:SF3">
    <property type="entry name" value="L-GLUTAMINE--4-(METHYLSULFANYL)-2-OXOBUTANOATE AMINOTRANSFERASE"/>
    <property type="match status" value="1"/>
</dbReference>
<dbReference type="EMBL" id="LGTO01000007">
    <property type="protein sequence ID" value="KNE19094.1"/>
    <property type="molecule type" value="Genomic_DNA"/>
</dbReference>
<reference evidence="7" key="1">
    <citation type="submission" date="2015-07" db="EMBL/GenBank/DDBJ databases">
        <title>Fjat-10053 dsm26.</title>
        <authorList>
            <person name="Liu B."/>
            <person name="Wang J."/>
            <person name="Zhu Y."/>
            <person name="Liu G."/>
            <person name="Chen Q."/>
            <person name="Chen Z."/>
            <person name="Lan J."/>
            <person name="Che J."/>
            <person name="Ge C."/>
            <person name="Shi H."/>
            <person name="Pan Z."/>
            <person name="Liu X."/>
        </authorList>
    </citation>
    <scope>NUCLEOTIDE SEQUENCE [LARGE SCALE GENOMIC DNA]</scope>
    <source>
        <strain evidence="7">DSM 26</strain>
    </source>
</reference>
<evidence type="ECO:0000256" key="1">
    <source>
        <dbReference type="ARBA" id="ARBA00001933"/>
    </source>
</evidence>
<dbReference type="CDD" id="cd00609">
    <property type="entry name" value="AAT_like"/>
    <property type="match status" value="1"/>
</dbReference>
<dbReference type="PROSITE" id="PS00105">
    <property type="entry name" value="AA_TRANSFER_CLASS_1"/>
    <property type="match status" value="1"/>
</dbReference>
<keyword evidence="2 4" id="KW-0032">Aminotransferase</keyword>
<dbReference type="AlphaFoldDB" id="A0A0L0QKR1"/>
<dbReference type="Gene3D" id="3.90.1150.10">
    <property type="entry name" value="Aspartate Aminotransferase, domain 1"/>
    <property type="match status" value="1"/>
</dbReference>
<gene>
    <name evidence="6" type="ORF">AFK71_11105</name>
</gene>
<dbReference type="Pfam" id="PF00155">
    <property type="entry name" value="Aminotran_1_2"/>
    <property type="match status" value="1"/>
</dbReference>
<evidence type="ECO:0000313" key="7">
    <source>
        <dbReference type="Proteomes" id="UP000036780"/>
    </source>
</evidence>
<dbReference type="InterPro" id="IPR015421">
    <property type="entry name" value="PyrdxlP-dep_Trfase_major"/>
</dbReference>
<keyword evidence="3 4" id="KW-0808">Transferase</keyword>
<protein>
    <recommendedName>
        <fullName evidence="4">Aminotransferase</fullName>
        <ecNumber evidence="4">2.6.1.-</ecNumber>
    </recommendedName>
</protein>
<dbReference type="InterPro" id="IPR004839">
    <property type="entry name" value="Aminotransferase_I/II_large"/>
</dbReference>
<evidence type="ECO:0000256" key="2">
    <source>
        <dbReference type="ARBA" id="ARBA00022576"/>
    </source>
</evidence>
<sequence length="389" mass="43186">MVFVSEKVKNLPPYLFSQFQQRKEQLKQKGVDVIDLGIGSPDLPTPSFVYEELKEQVNNPQNHRYSPYSGCDEFKQAVASFYAKRYQVTLDPNTEVLTLIGSKEGIANLIQAVINPMDKVLVPDPGYPAYRKGVHLAGGVSVSLPLDANNQYAPLFDQISEQDAIAAKLMFLNYPNNPTAAYGEWGTYLEAVSFCRRYNILLAHDAAYDLVTFGNYKAPSALQIPGAKDYVVELGSLSKSFNMTGWRIGYIVGNKEVIAALATLKSNIDTCQFMPIQKAAAKALQSDLTAVKENNLIYEQRMEKLHTALGKLGLHAEKPKGTLYLWVQVPREESSLTFANRLLEETGIIVTPGTAFGANGEGFIRISLSTHAERLDEVVRRLSKLDVKR</sequence>
<comment type="similarity">
    <text evidence="4">Belongs to the class-I pyridoxal-phosphate-dependent aminotransferase family.</text>
</comment>
<dbReference type="RefSeq" id="WP_050351598.1">
    <property type="nucleotide sequence ID" value="NZ_BOSN01000006.1"/>
</dbReference>
<dbReference type="GeneID" id="66872121"/>
<dbReference type="InterPro" id="IPR015424">
    <property type="entry name" value="PyrdxlP-dep_Trfase"/>
</dbReference>
<evidence type="ECO:0000259" key="5">
    <source>
        <dbReference type="Pfam" id="PF00155"/>
    </source>
</evidence>
<dbReference type="Gene3D" id="3.40.640.10">
    <property type="entry name" value="Type I PLP-dependent aspartate aminotransferase-like (Major domain)"/>
    <property type="match status" value="1"/>
</dbReference>
<comment type="cofactor">
    <cofactor evidence="1 4">
        <name>pyridoxal 5'-phosphate</name>
        <dbReference type="ChEBI" id="CHEBI:597326"/>
    </cofactor>
</comment>
<comment type="caution">
    <text evidence="6">The sequence shown here is derived from an EMBL/GenBank/DDBJ whole genome shotgun (WGS) entry which is preliminary data.</text>
</comment>
<dbReference type="InterPro" id="IPR015422">
    <property type="entry name" value="PyrdxlP-dep_Trfase_small"/>
</dbReference>
<keyword evidence="7" id="KW-1185">Reference proteome</keyword>
<name>A0A0L0QKR1_VIRPA</name>
<feature type="domain" description="Aminotransferase class I/classII large" evidence="5">
    <location>
        <begin position="32"/>
        <end position="382"/>
    </location>
</feature>
<evidence type="ECO:0000313" key="6">
    <source>
        <dbReference type="EMBL" id="KNE19094.1"/>
    </source>
</evidence>
<proteinExistence type="inferred from homology"/>
<dbReference type="GO" id="GO:0008483">
    <property type="term" value="F:transaminase activity"/>
    <property type="evidence" value="ECO:0007669"/>
    <property type="project" value="UniProtKB-KW"/>
</dbReference>